<protein>
    <submittedName>
        <fullName evidence="2">Uncharacterized protein</fullName>
    </submittedName>
</protein>
<accession>A0A1Y2E5Q9</accession>
<dbReference type="GeneID" id="63770096"/>
<evidence type="ECO:0000313" key="2">
    <source>
        <dbReference type="EMBL" id="ORY66205.1"/>
    </source>
</evidence>
<gene>
    <name evidence="2" type="ORF">BCR38DRAFT_175099</name>
</gene>
<dbReference type="OrthoDB" id="4779606at2759"/>
<dbReference type="AlphaFoldDB" id="A0A1Y2E5Q9"/>
<feature type="region of interest" description="Disordered" evidence="1">
    <location>
        <begin position="71"/>
        <end position="119"/>
    </location>
</feature>
<comment type="caution">
    <text evidence="2">The sequence shown here is derived from an EMBL/GenBank/DDBJ whole genome shotgun (WGS) entry which is preliminary data.</text>
</comment>
<sequence>MDEVTKLIFNSVIAYAFESGREFEDYDEFEAYLRTQPAISHDAIDKNCKAIMSIYMKHMNARNRAKKGSTACSAGAVNGDPMVRGGNPTPPASTSNPGDQGPEQESDLPPGPSQDDMDMFPEFDDAEEVDYILVSTAENSQEVFGAMHCKGESSYIDQDSFERTRAKVGKNGKAKLTWFYKNKPGYDGKRRQTWFIILSNNTMEVNIALGTRCLSDNESDDEVAAASQSDSQDARPLDLELEIDHRINRARTSNSGRMSNMSRL</sequence>
<organism evidence="2 3">
    <name type="scientific">Pseudomassariella vexata</name>
    <dbReference type="NCBI Taxonomy" id="1141098"/>
    <lineage>
        <taxon>Eukaryota</taxon>
        <taxon>Fungi</taxon>
        <taxon>Dikarya</taxon>
        <taxon>Ascomycota</taxon>
        <taxon>Pezizomycotina</taxon>
        <taxon>Sordariomycetes</taxon>
        <taxon>Xylariomycetidae</taxon>
        <taxon>Amphisphaeriales</taxon>
        <taxon>Pseudomassariaceae</taxon>
        <taxon>Pseudomassariella</taxon>
    </lineage>
</organism>
<dbReference type="RefSeq" id="XP_040717169.1">
    <property type="nucleotide sequence ID" value="XM_040853884.1"/>
</dbReference>
<name>A0A1Y2E5Q9_9PEZI</name>
<evidence type="ECO:0000256" key="1">
    <source>
        <dbReference type="SAM" id="MobiDB-lite"/>
    </source>
</evidence>
<evidence type="ECO:0000313" key="3">
    <source>
        <dbReference type="Proteomes" id="UP000193689"/>
    </source>
</evidence>
<dbReference type="InParanoid" id="A0A1Y2E5Q9"/>
<reference evidence="2 3" key="1">
    <citation type="submission" date="2016-07" db="EMBL/GenBank/DDBJ databases">
        <title>Pervasive Adenine N6-methylation of Active Genes in Fungi.</title>
        <authorList>
            <consortium name="DOE Joint Genome Institute"/>
            <person name="Mondo S.J."/>
            <person name="Dannebaum R.O."/>
            <person name="Kuo R.C."/>
            <person name="Labutti K."/>
            <person name="Haridas S."/>
            <person name="Kuo A."/>
            <person name="Salamov A."/>
            <person name="Ahrendt S.R."/>
            <person name="Lipzen A."/>
            <person name="Sullivan W."/>
            <person name="Andreopoulos W.B."/>
            <person name="Clum A."/>
            <person name="Lindquist E."/>
            <person name="Daum C."/>
            <person name="Ramamoorthy G.K."/>
            <person name="Gryganskyi A."/>
            <person name="Culley D."/>
            <person name="Magnuson J.K."/>
            <person name="James T.Y."/>
            <person name="O'Malley M.A."/>
            <person name="Stajich J.E."/>
            <person name="Spatafora J.W."/>
            <person name="Visel A."/>
            <person name="Grigoriev I.V."/>
        </authorList>
    </citation>
    <scope>NUCLEOTIDE SEQUENCE [LARGE SCALE GENOMIC DNA]</scope>
    <source>
        <strain evidence="2 3">CBS 129021</strain>
    </source>
</reference>
<dbReference type="Proteomes" id="UP000193689">
    <property type="component" value="Unassembled WGS sequence"/>
</dbReference>
<proteinExistence type="predicted"/>
<keyword evidence="3" id="KW-1185">Reference proteome</keyword>
<dbReference type="EMBL" id="MCFJ01000005">
    <property type="protein sequence ID" value="ORY66205.1"/>
    <property type="molecule type" value="Genomic_DNA"/>
</dbReference>